<reference evidence="2" key="1">
    <citation type="submission" date="2018-05" db="EMBL/GenBank/DDBJ databases">
        <authorList>
            <person name="Lanie J.A."/>
            <person name="Ng W.-L."/>
            <person name="Kazmierczak K.M."/>
            <person name="Andrzejewski T.M."/>
            <person name="Davidsen T.M."/>
            <person name="Wayne K.J."/>
            <person name="Tettelin H."/>
            <person name="Glass J.I."/>
            <person name="Rusch D."/>
            <person name="Podicherti R."/>
            <person name="Tsui H.-C.T."/>
            <person name="Winkler M.E."/>
        </authorList>
    </citation>
    <scope>NUCLEOTIDE SEQUENCE</scope>
</reference>
<name>A0A381ZK03_9ZZZZ</name>
<sequence>VLKAEPDHFEAQLSLGMAFYRQENYARAIEEGHKAEVINADEQRVHTNLSLAYMKNGEKEKAEHHGLQAKIAGWKDNMDSPDAAAAQEELKMAEAKPENIKMPTKFPDQPWKKKKE</sequence>
<dbReference type="EMBL" id="UINC01021469">
    <property type="protein sequence ID" value="SVA89067.1"/>
    <property type="molecule type" value="Genomic_DNA"/>
</dbReference>
<proteinExistence type="predicted"/>
<accession>A0A381ZK03</accession>
<feature type="non-terminal residue" evidence="2">
    <location>
        <position position="1"/>
    </location>
</feature>
<gene>
    <name evidence="2" type="ORF">METZ01_LOCUS141921</name>
</gene>
<evidence type="ECO:0000313" key="2">
    <source>
        <dbReference type="EMBL" id="SVA89067.1"/>
    </source>
</evidence>
<organism evidence="2">
    <name type="scientific">marine metagenome</name>
    <dbReference type="NCBI Taxonomy" id="408172"/>
    <lineage>
        <taxon>unclassified sequences</taxon>
        <taxon>metagenomes</taxon>
        <taxon>ecological metagenomes</taxon>
    </lineage>
</organism>
<dbReference type="AlphaFoldDB" id="A0A381ZK03"/>
<feature type="region of interest" description="Disordered" evidence="1">
    <location>
        <begin position="93"/>
        <end position="116"/>
    </location>
</feature>
<dbReference type="Gene3D" id="1.25.40.10">
    <property type="entry name" value="Tetratricopeptide repeat domain"/>
    <property type="match status" value="1"/>
</dbReference>
<dbReference type="SUPFAM" id="SSF48452">
    <property type="entry name" value="TPR-like"/>
    <property type="match status" value="1"/>
</dbReference>
<dbReference type="InterPro" id="IPR011990">
    <property type="entry name" value="TPR-like_helical_dom_sf"/>
</dbReference>
<protein>
    <submittedName>
        <fullName evidence="2">Uncharacterized protein</fullName>
    </submittedName>
</protein>
<evidence type="ECO:0000256" key="1">
    <source>
        <dbReference type="SAM" id="MobiDB-lite"/>
    </source>
</evidence>